<protein>
    <recommendedName>
        <fullName evidence="3">Soil-associated protein, TIGR03435 family</fullName>
    </recommendedName>
</protein>
<organism evidence="1 2">
    <name type="scientific">Terriglobus roseus (strain DSM 18391 / NRRL B-41598 / KBS 63)</name>
    <dbReference type="NCBI Taxonomy" id="926566"/>
    <lineage>
        <taxon>Bacteria</taxon>
        <taxon>Pseudomonadati</taxon>
        <taxon>Acidobacteriota</taxon>
        <taxon>Terriglobia</taxon>
        <taxon>Terriglobales</taxon>
        <taxon>Acidobacteriaceae</taxon>
        <taxon>Terriglobus</taxon>
    </lineage>
</organism>
<accession>I3ZJH7</accession>
<sequence length="254" mass="28131">MFFSCLLSQCVAQSTEGTLPNELRDFPVSIVKPNVRNDGRWRAQFVATGYTAMGVTLKQIIQDAYFVYDESRLEGLPKWASTEKLDLDARVDTEQLATFEKLSTEQKQLLLQRLLHQRFGLQAGFEKKAGRQYVLTIAKGGAKLKRSAQAVNESNEKGLWPSLRPGKMVASHVPMGEFARSLGLVLGRPTIDRTGLNDHFDIALEWQPDLDSAGETSGPSVFSALKDQLGLELRLDKAATDVLVVTAVEHPQSN</sequence>
<dbReference type="InterPro" id="IPR017801">
    <property type="entry name" value="DUF3738"/>
</dbReference>
<keyword evidence="2" id="KW-1185">Reference proteome</keyword>
<dbReference type="Proteomes" id="UP000006056">
    <property type="component" value="Chromosome"/>
</dbReference>
<dbReference type="HOGENOM" id="CLU_079080_0_0_0"/>
<name>I3ZJH7_TERRK</name>
<gene>
    <name evidence="1" type="ordered locus">Terro_3173</name>
</gene>
<evidence type="ECO:0000313" key="2">
    <source>
        <dbReference type="Proteomes" id="UP000006056"/>
    </source>
</evidence>
<dbReference type="KEGG" id="trs:Terro_3173"/>
<reference evidence="1 2" key="1">
    <citation type="submission" date="2012-06" db="EMBL/GenBank/DDBJ databases">
        <title>Complete genome of Terriglobus roseus DSM 18391.</title>
        <authorList>
            <consortium name="US DOE Joint Genome Institute (JGI-PGF)"/>
            <person name="Lucas S."/>
            <person name="Copeland A."/>
            <person name="Lapidus A."/>
            <person name="Glavina del Rio T."/>
            <person name="Dalin E."/>
            <person name="Tice H."/>
            <person name="Bruce D."/>
            <person name="Goodwin L."/>
            <person name="Pitluck S."/>
            <person name="Peters L."/>
            <person name="Mikhailova N."/>
            <person name="Munk A.C.C."/>
            <person name="Kyrpides N."/>
            <person name="Mavromatis K."/>
            <person name="Ivanova N."/>
            <person name="Brettin T."/>
            <person name="Detter J.C."/>
            <person name="Han C."/>
            <person name="Larimer F."/>
            <person name="Land M."/>
            <person name="Hauser L."/>
            <person name="Markowitz V."/>
            <person name="Cheng J.-F."/>
            <person name="Hugenholtz P."/>
            <person name="Woyke T."/>
            <person name="Wu D."/>
            <person name="Brambilla E."/>
            <person name="Klenk H.-P."/>
            <person name="Eisen J.A."/>
        </authorList>
    </citation>
    <scope>NUCLEOTIDE SEQUENCE [LARGE SCALE GENOMIC DNA]</scope>
    <source>
        <strain evidence="2">DSM 18391 / NRRL B-41598 / KBS 63</strain>
    </source>
</reference>
<proteinExistence type="predicted"/>
<dbReference type="NCBIfam" id="TIGR03435">
    <property type="entry name" value="Soli_TIGR03435"/>
    <property type="match status" value="1"/>
</dbReference>
<evidence type="ECO:0000313" key="1">
    <source>
        <dbReference type="EMBL" id="AFL89395.1"/>
    </source>
</evidence>
<evidence type="ECO:0008006" key="3">
    <source>
        <dbReference type="Google" id="ProtNLM"/>
    </source>
</evidence>
<dbReference type="AlphaFoldDB" id="I3ZJH7"/>
<dbReference type="EMBL" id="CP003379">
    <property type="protein sequence ID" value="AFL89395.1"/>
    <property type="molecule type" value="Genomic_DNA"/>
</dbReference>
<dbReference type="Pfam" id="PF12543">
    <property type="entry name" value="DUF3738"/>
    <property type="match status" value="1"/>
</dbReference>
<dbReference type="eggNOG" id="COG2027">
    <property type="taxonomic scope" value="Bacteria"/>
</dbReference>